<protein>
    <submittedName>
        <fullName evidence="1">Uncharacterized protein</fullName>
    </submittedName>
</protein>
<accession>A0A1F5YPF2</accession>
<organism evidence="1 2">
    <name type="scientific">Candidatus Gottesmanbacteria bacterium RBG_16_37_8</name>
    <dbReference type="NCBI Taxonomy" id="1798371"/>
    <lineage>
        <taxon>Bacteria</taxon>
        <taxon>Candidatus Gottesmaniibacteriota</taxon>
    </lineage>
</organism>
<sequence>MKNWSVDEDYLKKFPEKYKVWKLEQKIAYGLDAGEKINRRFLLKYWRKISPRIDPNRREFLKFILWG</sequence>
<proteinExistence type="predicted"/>
<dbReference type="AlphaFoldDB" id="A0A1F5YPF2"/>
<dbReference type="EMBL" id="MFJA01000077">
    <property type="protein sequence ID" value="OGG02080.1"/>
    <property type="molecule type" value="Genomic_DNA"/>
</dbReference>
<evidence type="ECO:0000313" key="2">
    <source>
        <dbReference type="Proteomes" id="UP000176665"/>
    </source>
</evidence>
<gene>
    <name evidence="1" type="ORF">A2W14_04155</name>
</gene>
<reference evidence="1 2" key="1">
    <citation type="journal article" date="2016" name="Nat. Commun.">
        <title>Thousands of microbial genomes shed light on interconnected biogeochemical processes in an aquifer system.</title>
        <authorList>
            <person name="Anantharaman K."/>
            <person name="Brown C.T."/>
            <person name="Hug L.A."/>
            <person name="Sharon I."/>
            <person name="Castelle C.J."/>
            <person name="Probst A.J."/>
            <person name="Thomas B.C."/>
            <person name="Singh A."/>
            <person name="Wilkins M.J."/>
            <person name="Karaoz U."/>
            <person name="Brodie E.L."/>
            <person name="Williams K.H."/>
            <person name="Hubbard S.S."/>
            <person name="Banfield J.F."/>
        </authorList>
    </citation>
    <scope>NUCLEOTIDE SEQUENCE [LARGE SCALE GENOMIC DNA]</scope>
</reference>
<dbReference type="Proteomes" id="UP000176665">
    <property type="component" value="Unassembled WGS sequence"/>
</dbReference>
<comment type="caution">
    <text evidence="1">The sequence shown here is derived from an EMBL/GenBank/DDBJ whole genome shotgun (WGS) entry which is preliminary data.</text>
</comment>
<evidence type="ECO:0000313" key="1">
    <source>
        <dbReference type="EMBL" id="OGG02080.1"/>
    </source>
</evidence>
<name>A0A1F5YPF2_9BACT</name>